<protein>
    <submittedName>
        <fullName evidence="2">Alfin, N-terminal</fullName>
    </submittedName>
</protein>
<organism evidence="2 3">
    <name type="scientific">Dillenia turbinata</name>
    <dbReference type="NCBI Taxonomy" id="194707"/>
    <lineage>
        <taxon>Eukaryota</taxon>
        <taxon>Viridiplantae</taxon>
        <taxon>Streptophyta</taxon>
        <taxon>Embryophyta</taxon>
        <taxon>Tracheophyta</taxon>
        <taxon>Spermatophyta</taxon>
        <taxon>Magnoliopsida</taxon>
        <taxon>eudicotyledons</taxon>
        <taxon>Gunneridae</taxon>
        <taxon>Pentapetalae</taxon>
        <taxon>Dilleniales</taxon>
        <taxon>Dilleniaceae</taxon>
        <taxon>Dillenia</taxon>
    </lineage>
</organism>
<sequence length="70" mass="7444">MLAIVAGDKLLGPQIDAQNSFIATPLTSSASSGLPPELLEPALGINFARDGMQEIINLRFLQINHKSSNP</sequence>
<dbReference type="Pfam" id="PF12165">
    <property type="entry name" value="Alfin"/>
    <property type="match status" value="1"/>
</dbReference>
<dbReference type="GO" id="GO:0006355">
    <property type="term" value="P:regulation of DNA-templated transcription"/>
    <property type="evidence" value="ECO:0007669"/>
    <property type="project" value="InterPro"/>
</dbReference>
<evidence type="ECO:0000259" key="1">
    <source>
        <dbReference type="Pfam" id="PF12165"/>
    </source>
</evidence>
<evidence type="ECO:0000313" key="2">
    <source>
        <dbReference type="EMBL" id="KAK6926239.1"/>
    </source>
</evidence>
<dbReference type="GO" id="GO:0042393">
    <property type="term" value="F:histone binding"/>
    <property type="evidence" value="ECO:0007669"/>
    <property type="project" value="InterPro"/>
</dbReference>
<dbReference type="Proteomes" id="UP001370490">
    <property type="component" value="Unassembled WGS sequence"/>
</dbReference>
<reference evidence="2 3" key="1">
    <citation type="submission" date="2023-12" db="EMBL/GenBank/DDBJ databases">
        <title>A high-quality genome assembly for Dillenia turbinata (Dilleniales).</title>
        <authorList>
            <person name="Chanderbali A."/>
        </authorList>
    </citation>
    <scope>NUCLEOTIDE SEQUENCE [LARGE SCALE GENOMIC DNA]</scope>
    <source>
        <strain evidence="2">LSX21</strain>
        <tissue evidence="2">Leaf</tissue>
    </source>
</reference>
<gene>
    <name evidence="2" type="ORF">RJ641_007958</name>
</gene>
<comment type="caution">
    <text evidence="2">The sequence shown here is derived from an EMBL/GenBank/DDBJ whole genome shotgun (WGS) entry which is preliminary data.</text>
</comment>
<accession>A0AAN8V779</accession>
<proteinExistence type="predicted"/>
<keyword evidence="3" id="KW-1185">Reference proteome</keyword>
<dbReference type="InterPro" id="IPR021998">
    <property type="entry name" value="Alfin_N"/>
</dbReference>
<name>A0AAN8V779_9MAGN</name>
<evidence type="ECO:0000313" key="3">
    <source>
        <dbReference type="Proteomes" id="UP001370490"/>
    </source>
</evidence>
<dbReference type="EMBL" id="JBAMMX010000015">
    <property type="protein sequence ID" value="KAK6926239.1"/>
    <property type="molecule type" value="Genomic_DNA"/>
</dbReference>
<feature type="domain" description="Alfin N-terminal" evidence="1">
    <location>
        <begin position="31"/>
        <end position="58"/>
    </location>
</feature>
<dbReference type="AlphaFoldDB" id="A0AAN8V779"/>